<evidence type="ECO:0000259" key="1">
    <source>
        <dbReference type="Pfam" id="PF01710"/>
    </source>
</evidence>
<keyword evidence="3" id="KW-1185">Reference proteome</keyword>
<dbReference type="InterPro" id="IPR009057">
    <property type="entry name" value="Homeodomain-like_sf"/>
</dbReference>
<sequence>MRAYSLDLRKKVMAAYHQTQHKSEVCKRFNIARSTLDEWILLEQTTQDLKPLPAIRNGRPFSIKDLESFEEFVKSTPFTQIRDLLDPFEQKFGYKVSYSVLWRGLHKIGRVKKRN</sequence>
<comment type="caution">
    <text evidence="2">The sequence shown here is derived from an EMBL/GenBank/DDBJ whole genome shotgun (WGS) entry which is preliminary data.</text>
</comment>
<gene>
    <name evidence="2" type="ORF">QTA56_14285</name>
</gene>
<organism evidence="2 3">
    <name type="scientific">Acinetobacter thutiue</name>
    <dbReference type="NCBI Taxonomy" id="2998078"/>
    <lineage>
        <taxon>Bacteria</taxon>
        <taxon>Pseudomonadati</taxon>
        <taxon>Pseudomonadota</taxon>
        <taxon>Gammaproteobacteria</taxon>
        <taxon>Moraxellales</taxon>
        <taxon>Moraxellaceae</taxon>
        <taxon>Acinetobacter</taxon>
    </lineage>
</organism>
<reference evidence="2" key="1">
    <citation type="submission" date="2023-06" db="EMBL/GenBank/DDBJ databases">
        <title>Two novel species of Acinetobacter isolated from motorbike repairing workshop in Vietnam.</title>
        <authorList>
            <person name="Le N.T.T."/>
        </authorList>
    </citation>
    <scope>NUCLEOTIDE SEQUENCE</scope>
    <source>
        <strain evidence="2">VNH17</strain>
    </source>
</reference>
<dbReference type="RefSeq" id="WP_267981677.1">
    <property type="nucleotide sequence ID" value="NZ_JAPQKF010000008.1"/>
</dbReference>
<protein>
    <submittedName>
        <fullName evidence="2">IS630 transposase-related protein</fullName>
    </submittedName>
</protein>
<proteinExistence type="predicted"/>
<evidence type="ECO:0000313" key="3">
    <source>
        <dbReference type="Proteomes" id="UP001168524"/>
    </source>
</evidence>
<dbReference type="Gene3D" id="1.10.10.60">
    <property type="entry name" value="Homeodomain-like"/>
    <property type="match status" value="1"/>
</dbReference>
<feature type="domain" description="Transposase Synechocystis PCC 6803" evidence="1">
    <location>
        <begin position="3"/>
        <end position="45"/>
    </location>
</feature>
<dbReference type="SUPFAM" id="SSF46689">
    <property type="entry name" value="Homeodomain-like"/>
    <property type="match status" value="1"/>
</dbReference>
<name>A0ABT7WRV7_9GAMM</name>
<evidence type="ECO:0000313" key="2">
    <source>
        <dbReference type="EMBL" id="MDN0015390.1"/>
    </source>
</evidence>
<dbReference type="Pfam" id="PF01710">
    <property type="entry name" value="HTH_Tnp_IS630"/>
    <property type="match status" value="1"/>
</dbReference>
<dbReference type="Proteomes" id="UP001168524">
    <property type="component" value="Unassembled WGS sequence"/>
</dbReference>
<accession>A0ABT7WRV7</accession>
<dbReference type="InterPro" id="IPR002622">
    <property type="entry name" value="Transposase_14"/>
</dbReference>
<dbReference type="EMBL" id="JAUDZE010000008">
    <property type="protein sequence ID" value="MDN0015390.1"/>
    <property type="molecule type" value="Genomic_DNA"/>
</dbReference>